<evidence type="ECO:0000256" key="2">
    <source>
        <dbReference type="ARBA" id="ARBA00007577"/>
    </source>
</evidence>
<dbReference type="InterPro" id="IPR039421">
    <property type="entry name" value="Type_1_exporter"/>
</dbReference>
<feature type="region of interest" description="Disordered" evidence="10">
    <location>
        <begin position="1"/>
        <end position="22"/>
    </location>
</feature>
<feature type="region of interest" description="Disordered" evidence="10">
    <location>
        <begin position="1075"/>
        <end position="1109"/>
    </location>
</feature>
<feature type="transmembrane region" description="Helical" evidence="11">
    <location>
        <begin position="807"/>
        <end position="835"/>
    </location>
</feature>
<evidence type="ECO:0000313" key="15">
    <source>
        <dbReference type="Proteomes" id="UP001583177"/>
    </source>
</evidence>
<comment type="subcellular location">
    <subcellularLocation>
        <location evidence="1">Membrane</location>
        <topology evidence="1">Multi-pass membrane protein</topology>
    </subcellularLocation>
</comment>
<evidence type="ECO:0000256" key="6">
    <source>
        <dbReference type="ARBA" id="ARBA00022741"/>
    </source>
</evidence>
<dbReference type="Pfam" id="PF00005">
    <property type="entry name" value="ABC_tran"/>
    <property type="match status" value="2"/>
</dbReference>
<dbReference type="InterPro" id="IPR011527">
    <property type="entry name" value="ABC1_TM_dom"/>
</dbReference>
<dbReference type="SUPFAM" id="SSF52540">
    <property type="entry name" value="P-loop containing nucleoside triphosphate hydrolases"/>
    <property type="match status" value="2"/>
</dbReference>
<feature type="transmembrane region" description="Helical" evidence="11">
    <location>
        <begin position="54"/>
        <end position="81"/>
    </location>
</feature>
<evidence type="ECO:0000256" key="11">
    <source>
        <dbReference type="SAM" id="Phobius"/>
    </source>
</evidence>
<comment type="similarity">
    <text evidence="2">Belongs to the ABC transporter superfamily. ABCB family. Multidrug resistance exporter (TC 3.A.1.201) subfamily.</text>
</comment>
<evidence type="ECO:0000256" key="5">
    <source>
        <dbReference type="ARBA" id="ARBA00022737"/>
    </source>
</evidence>
<evidence type="ECO:0000313" key="14">
    <source>
        <dbReference type="EMBL" id="KAL1864616.1"/>
    </source>
</evidence>
<gene>
    <name evidence="14" type="ORF">Daus18300_007633</name>
</gene>
<protein>
    <recommendedName>
        <fullName evidence="16">Leptomycin B resistance protein pmd1</fullName>
    </recommendedName>
</protein>
<feature type="transmembrane region" description="Helical" evidence="11">
    <location>
        <begin position="908"/>
        <end position="931"/>
    </location>
</feature>
<keyword evidence="5" id="KW-0677">Repeat</keyword>
<feature type="transmembrane region" description="Helical" evidence="11">
    <location>
        <begin position="302"/>
        <end position="319"/>
    </location>
</feature>
<organism evidence="14 15">
    <name type="scientific">Diaporthe australafricana</name>
    <dbReference type="NCBI Taxonomy" id="127596"/>
    <lineage>
        <taxon>Eukaryota</taxon>
        <taxon>Fungi</taxon>
        <taxon>Dikarya</taxon>
        <taxon>Ascomycota</taxon>
        <taxon>Pezizomycotina</taxon>
        <taxon>Sordariomycetes</taxon>
        <taxon>Sordariomycetidae</taxon>
        <taxon>Diaporthales</taxon>
        <taxon>Diaporthaceae</taxon>
        <taxon>Diaporthe</taxon>
    </lineage>
</organism>
<evidence type="ECO:0000259" key="12">
    <source>
        <dbReference type="PROSITE" id="PS50893"/>
    </source>
</evidence>
<dbReference type="EMBL" id="JAWRVE010000067">
    <property type="protein sequence ID" value="KAL1864616.1"/>
    <property type="molecule type" value="Genomic_DNA"/>
</dbReference>
<evidence type="ECO:0000256" key="1">
    <source>
        <dbReference type="ARBA" id="ARBA00004141"/>
    </source>
</evidence>
<dbReference type="Pfam" id="PF00664">
    <property type="entry name" value="ABC_membrane"/>
    <property type="match status" value="2"/>
</dbReference>
<keyword evidence="6" id="KW-0547">Nucleotide-binding</keyword>
<dbReference type="InterPro" id="IPR027417">
    <property type="entry name" value="P-loop_NTPase"/>
</dbReference>
<feature type="domain" description="ABC transporter" evidence="12">
    <location>
        <begin position="401"/>
        <end position="680"/>
    </location>
</feature>
<dbReference type="CDD" id="cd18578">
    <property type="entry name" value="ABC_6TM_Pgp_ABCB1_D2_like"/>
    <property type="match status" value="1"/>
</dbReference>
<feature type="compositionally biased region" description="Basic and acidic residues" evidence="10">
    <location>
        <begin position="10"/>
        <end position="22"/>
    </location>
</feature>
<sequence length="1374" mass="146810">MADAVPASADRPRDSKDGTGDDKKIKKGFSLSSLDLTPTKGYFRLLFLTPKDSVLDFALISIGFIASIGAGIPFPLLGILFGELVDDLNSTSCRASSNADGGGDDGSIQAAVNRKLLLVIYVTVANFCLIWLHCACWSLFGERVVRRLRYRYLTALLRQDLAYFETLPAGDIAARLDADLTTVQAGTSEKVGIVVQSVSYFVAAYVVAFLKDAKLAGILFSLVPCYFLMALGGNYFTKKYVGRVGDGTTKATAIASESLAHMRLIKVFGAADRIEGIFVGHLRSIQGAAVGKFLTASVQMGLLYFIAYCASALAMWQGGLQIAESVATGGGNGITVGNVYTVIFVLVDASFIISQVAPFLTIFANASKSSEKLFQTIQRRAPIDGTDQDKGIKRSNMEGDICLQDVSFSYPSRSEVPVLENVSLTIPSNKMTGVVGLSGSGKSTIAALVERLYDPDEGKVTVDGTDLRDFNVNNYRGHVSIVEQMPTLFNRSVLENIAQGLVDSGRPEHQELQEALLNGALAQLADDVRGGGDLDTLARKDPALQTIVRLAREAADLVGATEYIVRLQHGLATTVGPGGSMLSGGQKQRAAFARAVIRNPSILILDEATAALDSASEARIQDAMDEFSTNRTTIVIAHRLSTIKSADNILVMERGGKVVEQGTYSSLMERDGVFASLVKLQSLKPDEDETDPRGSGETTSDITKTEKKHTRHGIESLADAEKSSEGEESGDGPNAHALEDTRTNTRGFFSTFGAILGFARPQFLFVIFGIIAATIVGGSHSGEAVIFGNVVGRLNSCRLPSEIRESASLFGGLFFGLALVEFLANVVSTASFGWVSEKLLFKTRVLSLRSLLGKSLHWHDSEGRTPGTLLAYISADAIAMSGMTGTILGITFSVMVNLVSGIVLAHVIAWKIALVLLACVPVLLMSGFLRIRVQAKFAARHAKAFADSVAIAIEAVDSIRIISVFSLQKDAANTFLRSLRGPYKETLKSILYGNFYLALSFSIGNCVYALAYWWGAKQTANGTYTQTQFFIVLTALLFAAQSSGQIFSLAPDISKAAVASRRVLSLILPKGEKASRVEKEARRTAGDPEQGKSSSPAELTQEQPPGVDEKASKGVTIALRNVNFAYPSRPDVPVLSDLSLDIPAGSFAALVGPSGAGKSTVVSLLERLYVPASGAITLDGLDITQAPEATPGTTTTSQPSFRDDIALVPQDTVLFSGTVAFNIGLGARPGHAATQAEIERAARLACIHDTIAGLPQGYETPCGPSAGLQFFSGGQKQRLCIARALVRRPRLLLLDESSSALDAESEARWEAALETVRGEGGVTIVAVAHRLRTIMKAGVIFVVEGGRVLDRGSHEELVGRCERYRNDVLHQTLE</sequence>
<dbReference type="SMART" id="SM00382">
    <property type="entry name" value="AAA"/>
    <property type="match status" value="2"/>
</dbReference>
<dbReference type="InterPro" id="IPR003439">
    <property type="entry name" value="ABC_transporter-like_ATP-bd"/>
</dbReference>
<dbReference type="InterPro" id="IPR017871">
    <property type="entry name" value="ABC_transporter-like_CS"/>
</dbReference>
<dbReference type="Gene3D" id="1.20.1560.10">
    <property type="entry name" value="ABC transporter type 1, transmembrane domain"/>
    <property type="match status" value="1"/>
</dbReference>
<evidence type="ECO:0008006" key="16">
    <source>
        <dbReference type="Google" id="ProtNLM"/>
    </source>
</evidence>
<dbReference type="PROSITE" id="PS00211">
    <property type="entry name" value="ABC_TRANSPORTER_1"/>
    <property type="match status" value="2"/>
</dbReference>
<evidence type="ECO:0000256" key="8">
    <source>
        <dbReference type="ARBA" id="ARBA00022989"/>
    </source>
</evidence>
<dbReference type="CDD" id="cd18577">
    <property type="entry name" value="ABC_6TM_Pgp_ABCB1_D1_like"/>
    <property type="match status" value="1"/>
</dbReference>
<reference evidence="14 15" key="1">
    <citation type="journal article" date="2024" name="IMA Fungus">
        <title>IMA Genome - F19 : A genome assembly and annotation guide to empower mycologists, including annotated draft genome sequences of Ceratocystis pirilliformis, Diaporthe australafricana, Fusarium ophioides, Paecilomyces lecythidis, and Sporothrix stenoceras.</title>
        <authorList>
            <person name="Aylward J."/>
            <person name="Wilson A.M."/>
            <person name="Visagie C.M."/>
            <person name="Spraker J."/>
            <person name="Barnes I."/>
            <person name="Buitendag C."/>
            <person name="Ceriani C."/>
            <person name="Del Mar Angel L."/>
            <person name="du Plessis D."/>
            <person name="Fuchs T."/>
            <person name="Gasser K."/>
            <person name="Kramer D."/>
            <person name="Li W."/>
            <person name="Munsamy K."/>
            <person name="Piso A."/>
            <person name="Price J.L."/>
            <person name="Sonnekus B."/>
            <person name="Thomas C."/>
            <person name="van der Nest A."/>
            <person name="van Dijk A."/>
            <person name="van Heerden A."/>
            <person name="van Vuuren N."/>
            <person name="Yilmaz N."/>
            <person name="Duong T.A."/>
            <person name="van der Merwe N.A."/>
            <person name="Wingfield M.J."/>
            <person name="Wingfield B.D."/>
        </authorList>
    </citation>
    <scope>NUCLEOTIDE SEQUENCE [LARGE SCALE GENOMIC DNA]</scope>
    <source>
        <strain evidence="14 15">CMW 18300</strain>
    </source>
</reference>
<proteinExistence type="inferred from homology"/>
<accession>A0ABR3WLT8</accession>
<comment type="caution">
    <text evidence="14">The sequence shown here is derived from an EMBL/GenBank/DDBJ whole genome shotgun (WGS) entry which is preliminary data.</text>
</comment>
<evidence type="ECO:0000256" key="3">
    <source>
        <dbReference type="ARBA" id="ARBA00022448"/>
    </source>
</evidence>
<evidence type="ECO:0000256" key="7">
    <source>
        <dbReference type="ARBA" id="ARBA00022840"/>
    </source>
</evidence>
<feature type="transmembrane region" description="Helical" evidence="11">
    <location>
        <begin position="191"/>
        <end position="210"/>
    </location>
</feature>
<dbReference type="Proteomes" id="UP001583177">
    <property type="component" value="Unassembled WGS sequence"/>
</dbReference>
<dbReference type="InterPro" id="IPR003593">
    <property type="entry name" value="AAA+_ATPase"/>
</dbReference>
<feature type="transmembrane region" description="Helical" evidence="11">
    <location>
        <begin position="216"/>
        <end position="236"/>
    </location>
</feature>
<evidence type="ECO:0000259" key="13">
    <source>
        <dbReference type="PROSITE" id="PS50929"/>
    </source>
</evidence>
<feature type="domain" description="ABC transmembrane type-1" evidence="13">
    <location>
        <begin position="767"/>
        <end position="1055"/>
    </location>
</feature>
<dbReference type="InterPro" id="IPR036640">
    <property type="entry name" value="ABC1_TM_sf"/>
</dbReference>
<keyword evidence="9 11" id="KW-0472">Membrane</keyword>
<feature type="domain" description="ABC transmembrane type-1" evidence="13">
    <location>
        <begin position="62"/>
        <end position="365"/>
    </location>
</feature>
<evidence type="ECO:0000256" key="10">
    <source>
        <dbReference type="SAM" id="MobiDB-lite"/>
    </source>
</evidence>
<dbReference type="PROSITE" id="PS50893">
    <property type="entry name" value="ABC_TRANSPORTER_2"/>
    <property type="match status" value="2"/>
</dbReference>
<name>A0ABR3WLT8_9PEZI</name>
<keyword evidence="8 11" id="KW-1133">Transmembrane helix</keyword>
<feature type="region of interest" description="Disordered" evidence="10">
    <location>
        <begin position="684"/>
        <end position="740"/>
    </location>
</feature>
<dbReference type="SUPFAM" id="SSF90123">
    <property type="entry name" value="ABC transporter transmembrane region"/>
    <property type="match status" value="2"/>
</dbReference>
<feature type="compositionally biased region" description="Basic and acidic residues" evidence="10">
    <location>
        <begin position="1075"/>
        <end position="1090"/>
    </location>
</feature>
<feature type="domain" description="ABC transporter" evidence="12">
    <location>
        <begin position="1117"/>
        <end position="1370"/>
    </location>
</feature>
<dbReference type="PROSITE" id="PS50929">
    <property type="entry name" value="ABC_TM1F"/>
    <property type="match status" value="2"/>
</dbReference>
<feature type="transmembrane region" description="Helical" evidence="11">
    <location>
        <begin position="116"/>
        <end position="140"/>
    </location>
</feature>
<feature type="transmembrane region" description="Helical" evidence="11">
    <location>
        <begin position="990"/>
        <end position="1015"/>
    </location>
</feature>
<feature type="compositionally biased region" description="Polar residues" evidence="10">
    <location>
        <begin position="1091"/>
        <end position="1103"/>
    </location>
</feature>
<feature type="transmembrane region" description="Helical" evidence="11">
    <location>
        <begin position="1027"/>
        <end position="1047"/>
    </location>
</feature>
<evidence type="ECO:0000256" key="9">
    <source>
        <dbReference type="ARBA" id="ARBA00023136"/>
    </source>
</evidence>
<keyword evidence="4 11" id="KW-0812">Transmembrane</keyword>
<feature type="transmembrane region" description="Helical" evidence="11">
    <location>
        <begin position="763"/>
        <end position="787"/>
    </location>
</feature>
<keyword evidence="15" id="KW-1185">Reference proteome</keyword>
<dbReference type="Gene3D" id="3.40.50.300">
    <property type="entry name" value="P-loop containing nucleotide triphosphate hydrolases"/>
    <property type="match status" value="2"/>
</dbReference>
<keyword evidence="3" id="KW-0813">Transport</keyword>
<dbReference type="PANTHER" id="PTHR43394:SF11">
    <property type="entry name" value="ATP-BINDING CASSETTE TRANSPORTER"/>
    <property type="match status" value="1"/>
</dbReference>
<keyword evidence="7" id="KW-0067">ATP-binding</keyword>
<evidence type="ECO:0000256" key="4">
    <source>
        <dbReference type="ARBA" id="ARBA00022692"/>
    </source>
</evidence>
<dbReference type="PANTHER" id="PTHR43394">
    <property type="entry name" value="ATP-DEPENDENT PERMEASE MDL1, MITOCHONDRIAL"/>
    <property type="match status" value="1"/>
</dbReference>